<dbReference type="Gene3D" id="3.40.630.30">
    <property type="match status" value="1"/>
</dbReference>
<reference evidence="3" key="2">
    <citation type="submission" date="2022-06" db="UniProtKB">
        <authorList>
            <consortium name="EnsemblMetazoa"/>
        </authorList>
    </citation>
    <scope>IDENTIFICATION</scope>
    <source>
        <strain evidence="3">DF5081</strain>
    </source>
</reference>
<protein>
    <submittedName>
        <fullName evidence="3">N-acetyltransferase domain-containing protein</fullName>
    </submittedName>
</protein>
<dbReference type="PANTHER" id="PTHR13538:SF4">
    <property type="entry name" value="N-ALPHA-ACETYLTRANSFERASE 80"/>
    <property type="match status" value="1"/>
</dbReference>
<feature type="domain" description="N-acetyltransferase" evidence="2">
    <location>
        <begin position="1"/>
        <end position="103"/>
    </location>
</feature>
<dbReference type="InterPro" id="IPR039840">
    <property type="entry name" value="NAA80"/>
</dbReference>
<evidence type="ECO:0000313" key="3">
    <source>
        <dbReference type="EnsemblMetazoa" id="CJA08529.1"/>
    </source>
</evidence>
<dbReference type="Pfam" id="PF00583">
    <property type="entry name" value="Acetyltransf_1"/>
    <property type="match status" value="1"/>
</dbReference>
<proteinExistence type="predicted"/>
<dbReference type="SUPFAM" id="SSF55729">
    <property type="entry name" value="Acyl-CoA N-acyltransferases (Nat)"/>
    <property type="match status" value="1"/>
</dbReference>
<dbReference type="CDD" id="cd04301">
    <property type="entry name" value="NAT_SF"/>
    <property type="match status" value="1"/>
</dbReference>
<dbReference type="PROSITE" id="PS51186">
    <property type="entry name" value="GNAT"/>
    <property type="match status" value="1"/>
</dbReference>
<evidence type="ECO:0000259" key="2">
    <source>
        <dbReference type="PROSITE" id="PS51186"/>
    </source>
</evidence>
<dbReference type="Proteomes" id="UP000005237">
    <property type="component" value="Unassembled WGS sequence"/>
</dbReference>
<evidence type="ECO:0000256" key="1">
    <source>
        <dbReference type="SAM" id="MobiDB-lite"/>
    </source>
</evidence>
<dbReference type="InterPro" id="IPR000182">
    <property type="entry name" value="GNAT_dom"/>
</dbReference>
<feature type="compositionally biased region" description="Polar residues" evidence="1">
    <location>
        <begin position="130"/>
        <end position="140"/>
    </location>
</feature>
<dbReference type="AlphaFoldDB" id="A0A8R1HQ69"/>
<dbReference type="GO" id="GO:0008080">
    <property type="term" value="F:N-acetyltransferase activity"/>
    <property type="evidence" value="ECO:0007669"/>
    <property type="project" value="InterPro"/>
</dbReference>
<feature type="region of interest" description="Disordered" evidence="1">
    <location>
        <begin position="105"/>
        <end position="141"/>
    </location>
</feature>
<dbReference type="InterPro" id="IPR016181">
    <property type="entry name" value="Acyl_CoA_acyltransferase"/>
</dbReference>
<dbReference type="EnsemblMetazoa" id="CJA08529.1">
    <property type="protein sequence ID" value="CJA08529.1"/>
    <property type="gene ID" value="WBGene00127733"/>
</dbReference>
<organism evidence="3 4">
    <name type="scientific">Caenorhabditis japonica</name>
    <dbReference type="NCBI Taxonomy" id="281687"/>
    <lineage>
        <taxon>Eukaryota</taxon>
        <taxon>Metazoa</taxon>
        <taxon>Ecdysozoa</taxon>
        <taxon>Nematoda</taxon>
        <taxon>Chromadorea</taxon>
        <taxon>Rhabditida</taxon>
        <taxon>Rhabditina</taxon>
        <taxon>Rhabditomorpha</taxon>
        <taxon>Rhabditoidea</taxon>
        <taxon>Rhabditidae</taxon>
        <taxon>Peloderinae</taxon>
        <taxon>Caenorhabditis</taxon>
    </lineage>
</organism>
<keyword evidence="4" id="KW-1185">Reference proteome</keyword>
<accession>A0A8R1HQ69</accession>
<dbReference type="PANTHER" id="PTHR13538">
    <property type="entry name" value="N-ACETYLTRANSFERASE 6"/>
    <property type="match status" value="1"/>
</dbReference>
<feature type="compositionally biased region" description="Pro residues" evidence="1">
    <location>
        <begin position="110"/>
        <end position="127"/>
    </location>
</feature>
<sequence length="156" mass="17251">MSAAAAATVSYLPHALWIESVMIRQDLRGRGLGKQLMHETEKWMLENGFDEAFLCTEDQCRFYGSLGYEMCDRIVHSTTATSVFPAMEHFQTAAAISKPKAIEIKDKSCPAPPPSSAPPPPPPPPKMAPKTTSTGTSPINFNLVDEQYMRKRLKPL</sequence>
<dbReference type="GO" id="GO:0005737">
    <property type="term" value="C:cytoplasm"/>
    <property type="evidence" value="ECO:0007669"/>
    <property type="project" value="TreeGrafter"/>
</dbReference>
<reference evidence="4" key="1">
    <citation type="submission" date="2010-08" db="EMBL/GenBank/DDBJ databases">
        <authorList>
            <consortium name="Caenorhabditis japonica Sequencing Consortium"/>
            <person name="Wilson R.K."/>
        </authorList>
    </citation>
    <scope>NUCLEOTIDE SEQUENCE [LARGE SCALE GENOMIC DNA]</scope>
    <source>
        <strain evidence="4">DF5081</strain>
    </source>
</reference>
<dbReference type="GO" id="GO:1905502">
    <property type="term" value="F:acetyl-CoA binding"/>
    <property type="evidence" value="ECO:0007669"/>
    <property type="project" value="TreeGrafter"/>
</dbReference>
<evidence type="ECO:0000313" key="4">
    <source>
        <dbReference type="Proteomes" id="UP000005237"/>
    </source>
</evidence>
<name>A0A8R1HQ69_CAEJA</name>